<evidence type="ECO:0000256" key="12">
    <source>
        <dbReference type="ARBA" id="ARBA00023268"/>
    </source>
</evidence>
<keyword evidence="5 15" id="KW-0227">DNA damage</keyword>
<feature type="active site" description="Proton donor; for delta-elimination activity" evidence="15">
    <location>
        <position position="285"/>
    </location>
</feature>
<dbReference type="Pfam" id="PF01149">
    <property type="entry name" value="Fapy_DNA_glyco"/>
    <property type="match status" value="1"/>
</dbReference>
<dbReference type="Pfam" id="PF06831">
    <property type="entry name" value="H2TH"/>
    <property type="match status" value="1"/>
</dbReference>
<proteinExistence type="inferred from homology"/>
<keyword evidence="7 15" id="KW-0378">Hydrolase</keyword>
<dbReference type="GO" id="GO:0006284">
    <property type="term" value="P:base-excision repair"/>
    <property type="evidence" value="ECO:0007669"/>
    <property type="project" value="InterPro"/>
</dbReference>
<accession>A0A285PE56</accession>
<name>A0A285PE56_9HYPH</name>
<dbReference type="AlphaFoldDB" id="A0A285PE56"/>
<dbReference type="SMART" id="SM00898">
    <property type="entry name" value="Fapy_DNA_glyco"/>
    <property type="match status" value="1"/>
</dbReference>
<feature type="binding site" evidence="15">
    <location>
        <position position="168"/>
    </location>
    <ligand>
        <name>DNA</name>
        <dbReference type="ChEBI" id="CHEBI:16991"/>
    </ligand>
</feature>
<evidence type="ECO:0000313" key="19">
    <source>
        <dbReference type="Proteomes" id="UP000219439"/>
    </source>
</evidence>
<dbReference type="GO" id="GO:0003684">
    <property type="term" value="F:damaged DNA binding"/>
    <property type="evidence" value="ECO:0007669"/>
    <property type="project" value="InterPro"/>
</dbReference>
<comment type="function">
    <text evidence="15">Involved in base excision repair of DNA damaged by oxidation or by mutagenic agents. Acts as DNA glycosylase that recognizes and removes damaged bases. Has a preference for oxidized purines, such as 7,8-dihydro-8-oxoguanine (8-oxoG). Has AP (apurinic/apyrimidinic) lyase activity and introduces nicks in the DNA strand. Cleaves the DNA backbone by beta-delta elimination to generate a single-strand break at the site of the removed base with both 3'- and 5'-phosphates.</text>
</comment>
<keyword evidence="10 15" id="KW-0234">DNA repair</keyword>
<comment type="catalytic activity">
    <reaction evidence="14 15">
        <text>2'-deoxyribonucleotide-(2'-deoxyribose 5'-phosphate)-2'-deoxyribonucleotide-DNA = a 3'-end 2'-deoxyribonucleotide-(2,3-dehydro-2,3-deoxyribose 5'-phosphate)-DNA + a 5'-end 5'-phospho-2'-deoxyribonucleoside-DNA + H(+)</text>
        <dbReference type="Rhea" id="RHEA:66592"/>
        <dbReference type="Rhea" id="RHEA-COMP:13180"/>
        <dbReference type="Rhea" id="RHEA-COMP:16897"/>
        <dbReference type="Rhea" id="RHEA-COMP:17067"/>
        <dbReference type="ChEBI" id="CHEBI:15378"/>
        <dbReference type="ChEBI" id="CHEBI:136412"/>
        <dbReference type="ChEBI" id="CHEBI:157695"/>
        <dbReference type="ChEBI" id="CHEBI:167181"/>
        <dbReference type="EC" id="4.2.99.18"/>
    </reaction>
</comment>
<dbReference type="InterPro" id="IPR010663">
    <property type="entry name" value="Znf_FPG/IleRS"/>
</dbReference>
<feature type="domain" description="Formamidopyrimidine-DNA glycosylase catalytic" evidence="17">
    <location>
        <begin position="2"/>
        <end position="128"/>
    </location>
</feature>
<dbReference type="NCBIfam" id="NF002211">
    <property type="entry name" value="PRK01103.1"/>
    <property type="match status" value="1"/>
</dbReference>
<dbReference type="InterPro" id="IPR035937">
    <property type="entry name" value="FPG_N"/>
</dbReference>
<dbReference type="SMART" id="SM01232">
    <property type="entry name" value="H2TH"/>
    <property type="match status" value="1"/>
</dbReference>
<dbReference type="FunFam" id="3.20.190.10:FF:000001">
    <property type="entry name" value="Formamidopyrimidine-DNA glycosylase"/>
    <property type="match status" value="1"/>
</dbReference>
<reference evidence="18 19" key="1">
    <citation type="submission" date="2017-09" db="EMBL/GenBank/DDBJ databases">
        <authorList>
            <person name="Ehlers B."/>
            <person name="Leendertz F.H."/>
        </authorList>
    </citation>
    <scope>NUCLEOTIDE SEQUENCE [LARGE SCALE GENOMIC DNA]</scope>
    <source>
        <strain evidence="18 19">DSM 18289</strain>
    </source>
</reference>
<dbReference type="EC" id="3.2.2.23" evidence="15"/>
<evidence type="ECO:0000259" key="16">
    <source>
        <dbReference type="PROSITE" id="PS51066"/>
    </source>
</evidence>
<evidence type="ECO:0000256" key="7">
    <source>
        <dbReference type="ARBA" id="ARBA00022801"/>
    </source>
</evidence>
<dbReference type="OrthoDB" id="9800855at2"/>
<evidence type="ECO:0000256" key="6">
    <source>
        <dbReference type="ARBA" id="ARBA00022771"/>
    </source>
</evidence>
<dbReference type="NCBIfam" id="TIGR00577">
    <property type="entry name" value="fpg"/>
    <property type="match status" value="1"/>
</dbReference>
<keyword evidence="19" id="KW-1185">Reference proteome</keyword>
<dbReference type="PROSITE" id="PS01242">
    <property type="entry name" value="ZF_FPG_1"/>
    <property type="match status" value="1"/>
</dbReference>
<comment type="similarity">
    <text evidence="2 15">Belongs to the FPG family.</text>
</comment>
<keyword evidence="13 15" id="KW-0326">Glycosidase</keyword>
<keyword evidence="6 15" id="KW-0863">Zinc-finger</keyword>
<gene>
    <name evidence="15" type="primary">mutM</name>
    <name evidence="15" type="synonym">fpg</name>
    <name evidence="18" type="ORF">SAMN06265368_3105</name>
</gene>
<keyword evidence="8 15" id="KW-0862">Zinc</keyword>
<dbReference type="PROSITE" id="PS51068">
    <property type="entry name" value="FPG_CAT"/>
    <property type="match status" value="1"/>
</dbReference>
<feature type="domain" description="FPG-type" evidence="16">
    <location>
        <begin position="259"/>
        <end position="295"/>
    </location>
</feature>
<dbReference type="Gene3D" id="3.20.190.10">
    <property type="entry name" value="MutM-like, N-terminal"/>
    <property type="match status" value="1"/>
</dbReference>
<dbReference type="RefSeq" id="WP_097154358.1">
    <property type="nucleotide sequence ID" value="NZ_OBEL01000003.1"/>
</dbReference>
<evidence type="ECO:0000256" key="8">
    <source>
        <dbReference type="ARBA" id="ARBA00022833"/>
    </source>
</evidence>
<dbReference type="GO" id="GO:0034039">
    <property type="term" value="F:8-oxo-7,8-dihydroguanine DNA N-glycosylase activity"/>
    <property type="evidence" value="ECO:0007669"/>
    <property type="project" value="TreeGrafter"/>
</dbReference>
<dbReference type="InterPro" id="IPR015887">
    <property type="entry name" value="DNA_glyclase_Znf_dom_DNA_BS"/>
</dbReference>
<dbReference type="SUPFAM" id="SSF46946">
    <property type="entry name" value="S13-like H2TH domain"/>
    <property type="match status" value="1"/>
</dbReference>
<dbReference type="SUPFAM" id="SSF57716">
    <property type="entry name" value="Glucocorticoid receptor-like (DNA-binding domain)"/>
    <property type="match status" value="1"/>
</dbReference>
<dbReference type="Gene3D" id="1.10.8.50">
    <property type="match status" value="1"/>
</dbReference>
<dbReference type="EC" id="4.2.99.18" evidence="15"/>
<comment type="subunit">
    <text evidence="3 15">Monomer.</text>
</comment>
<evidence type="ECO:0000256" key="5">
    <source>
        <dbReference type="ARBA" id="ARBA00022763"/>
    </source>
</evidence>
<dbReference type="InterPro" id="IPR010979">
    <property type="entry name" value="Ribosomal_uS13-like_H2TH"/>
</dbReference>
<dbReference type="Proteomes" id="UP000219439">
    <property type="component" value="Unassembled WGS sequence"/>
</dbReference>
<feature type="binding site" evidence="15">
    <location>
        <position position="106"/>
    </location>
    <ligand>
        <name>DNA</name>
        <dbReference type="ChEBI" id="CHEBI:16991"/>
    </ligand>
</feature>
<evidence type="ECO:0000256" key="13">
    <source>
        <dbReference type="ARBA" id="ARBA00023295"/>
    </source>
</evidence>
<dbReference type="FunFam" id="1.10.8.50:FF:000003">
    <property type="entry name" value="Formamidopyrimidine-DNA glycosylase"/>
    <property type="match status" value="1"/>
</dbReference>
<keyword evidence="12 15" id="KW-0511">Multifunctional enzyme</keyword>
<evidence type="ECO:0000256" key="2">
    <source>
        <dbReference type="ARBA" id="ARBA00009409"/>
    </source>
</evidence>
<sequence length="295" mass="32787">MPELPEVETVRSGLAPFMEGETIEKAEVRRPNLRFDFPHLMAERLKGREITSLGRRSKYLLADLDDGQVLVIHLGMSGSFRVIEKGEAHLIADEAFHIERGKRPKHDHVVLHMSNGAVILYNDPRRFGFFDLIARSELADHAYFAKMGVEPVGNELSADHLAPLFASRKAPLKAVLLDQHVIAGLGNIYVCEALHRSGLDPRKPARELVTKSGKPSKKLELLTDEIRATIAEAIKAGGSTLKDHTKADGTLGYFQHSFKTYDREGEPCNKEGCKGSIERIVQSGRSTFFCSSCQK</sequence>
<keyword evidence="9 15" id="KW-0238">DNA-binding</keyword>
<dbReference type="PANTHER" id="PTHR22993:SF9">
    <property type="entry name" value="FORMAMIDOPYRIMIDINE-DNA GLYCOSYLASE"/>
    <property type="match status" value="1"/>
</dbReference>
<feature type="binding site" evidence="15">
    <location>
        <position position="125"/>
    </location>
    <ligand>
        <name>DNA</name>
        <dbReference type="ChEBI" id="CHEBI:16991"/>
    </ligand>
</feature>
<evidence type="ECO:0000256" key="10">
    <source>
        <dbReference type="ARBA" id="ARBA00023204"/>
    </source>
</evidence>
<evidence type="ECO:0000256" key="1">
    <source>
        <dbReference type="ARBA" id="ARBA00001668"/>
    </source>
</evidence>
<dbReference type="HAMAP" id="MF_00103">
    <property type="entry name" value="Fapy_DNA_glycosyl"/>
    <property type="match status" value="1"/>
</dbReference>
<feature type="active site" description="Proton donor; for beta-elimination activity" evidence="15">
    <location>
        <position position="58"/>
    </location>
</feature>
<feature type="active site" description="Proton donor" evidence="15">
    <location>
        <position position="3"/>
    </location>
</feature>
<dbReference type="InterPro" id="IPR015886">
    <property type="entry name" value="H2TH_FPG"/>
</dbReference>
<dbReference type="GO" id="GO:0140078">
    <property type="term" value="F:class I DNA-(apurinic or apyrimidinic site) endonuclease activity"/>
    <property type="evidence" value="ECO:0007669"/>
    <property type="project" value="UniProtKB-EC"/>
</dbReference>
<dbReference type="Pfam" id="PF06827">
    <property type="entry name" value="zf-FPG_IleRS"/>
    <property type="match status" value="1"/>
</dbReference>
<evidence type="ECO:0000256" key="15">
    <source>
        <dbReference type="HAMAP-Rule" id="MF_00103"/>
    </source>
</evidence>
<dbReference type="CDD" id="cd08966">
    <property type="entry name" value="EcFpg-like_N"/>
    <property type="match status" value="1"/>
</dbReference>
<dbReference type="InterPro" id="IPR020629">
    <property type="entry name" value="FPG_Glyclase"/>
</dbReference>
<evidence type="ECO:0000259" key="17">
    <source>
        <dbReference type="PROSITE" id="PS51068"/>
    </source>
</evidence>
<dbReference type="EMBL" id="OBEL01000003">
    <property type="protein sequence ID" value="SNZ20009.1"/>
    <property type="molecule type" value="Genomic_DNA"/>
</dbReference>
<comment type="cofactor">
    <cofactor evidence="15">
        <name>Zn(2+)</name>
        <dbReference type="ChEBI" id="CHEBI:29105"/>
    </cofactor>
    <text evidence="15">Binds 1 zinc ion per subunit.</text>
</comment>
<comment type="catalytic activity">
    <reaction evidence="1 15">
        <text>Hydrolysis of DNA containing ring-opened 7-methylguanine residues, releasing 2,6-diamino-4-hydroxy-5-(N-methyl)formamidopyrimidine.</text>
        <dbReference type="EC" id="3.2.2.23"/>
    </reaction>
</comment>
<dbReference type="InterPro" id="IPR012319">
    <property type="entry name" value="FPG_cat"/>
</dbReference>
<protein>
    <recommendedName>
        <fullName evidence="15">Formamidopyrimidine-DNA glycosylase</fullName>
        <shortName evidence="15">Fapy-DNA glycosylase</shortName>
        <ecNumber evidence="15">3.2.2.23</ecNumber>
    </recommendedName>
    <alternativeName>
        <fullName evidence="15">DNA-(apurinic or apyrimidinic site) lyase MutM</fullName>
        <shortName evidence="15">AP lyase MutM</shortName>
        <ecNumber evidence="15">4.2.99.18</ecNumber>
    </alternativeName>
</protein>
<evidence type="ECO:0000256" key="3">
    <source>
        <dbReference type="ARBA" id="ARBA00011245"/>
    </source>
</evidence>
<dbReference type="PANTHER" id="PTHR22993">
    <property type="entry name" value="FORMAMIDOPYRIMIDINE-DNA GLYCOSYLASE"/>
    <property type="match status" value="1"/>
</dbReference>
<dbReference type="GO" id="GO:0008270">
    <property type="term" value="F:zinc ion binding"/>
    <property type="evidence" value="ECO:0007669"/>
    <property type="project" value="UniProtKB-UniRule"/>
</dbReference>
<dbReference type="SUPFAM" id="SSF81624">
    <property type="entry name" value="N-terminal domain of MutM-like DNA repair proteins"/>
    <property type="match status" value="1"/>
</dbReference>
<keyword evidence="11 15" id="KW-0456">Lyase</keyword>
<dbReference type="InterPro" id="IPR000214">
    <property type="entry name" value="Znf_DNA_glyclase/AP_lyase"/>
</dbReference>
<evidence type="ECO:0000256" key="14">
    <source>
        <dbReference type="ARBA" id="ARBA00044632"/>
    </source>
</evidence>
<evidence type="ECO:0000313" key="18">
    <source>
        <dbReference type="EMBL" id="SNZ20009.1"/>
    </source>
</evidence>
<organism evidence="18 19">
    <name type="scientific">Cohaesibacter gelatinilyticus</name>
    <dbReference type="NCBI Taxonomy" id="372072"/>
    <lineage>
        <taxon>Bacteria</taxon>
        <taxon>Pseudomonadati</taxon>
        <taxon>Pseudomonadota</taxon>
        <taxon>Alphaproteobacteria</taxon>
        <taxon>Hyphomicrobiales</taxon>
        <taxon>Cohaesibacteraceae</taxon>
    </lineage>
</organism>
<evidence type="ECO:0000256" key="11">
    <source>
        <dbReference type="ARBA" id="ARBA00023239"/>
    </source>
</evidence>
<evidence type="ECO:0000256" key="9">
    <source>
        <dbReference type="ARBA" id="ARBA00023125"/>
    </source>
</evidence>
<dbReference type="PROSITE" id="PS51066">
    <property type="entry name" value="ZF_FPG_2"/>
    <property type="match status" value="1"/>
</dbReference>
<keyword evidence="4 15" id="KW-0479">Metal-binding</keyword>
<feature type="active site" description="Schiff-base intermediate with DNA" evidence="15">
    <location>
        <position position="2"/>
    </location>
</feature>
<evidence type="ECO:0000256" key="4">
    <source>
        <dbReference type="ARBA" id="ARBA00022723"/>
    </source>
</evidence>